<feature type="binding site" evidence="8">
    <location>
        <position position="280"/>
    </location>
    <ligand>
        <name>Zn(2+)</name>
        <dbReference type="ChEBI" id="CHEBI:29105"/>
        <note>catalytic</note>
    </ligand>
</feature>
<dbReference type="RefSeq" id="XP_009066123.1">
    <property type="nucleotide sequence ID" value="XM_009067875.1"/>
</dbReference>
<dbReference type="Gene3D" id="3.40.1620.60">
    <property type="match status" value="1"/>
</dbReference>
<dbReference type="Proteomes" id="UP000030746">
    <property type="component" value="Unassembled WGS sequence"/>
</dbReference>
<keyword evidence="6" id="KW-1015">Disulfide bond</keyword>
<evidence type="ECO:0000313" key="12">
    <source>
        <dbReference type="EMBL" id="ESO83173.1"/>
    </source>
</evidence>
<dbReference type="Pfam" id="PF17771">
    <property type="entry name" value="ADAMTS_CR_2"/>
    <property type="match status" value="1"/>
</dbReference>
<keyword evidence="1" id="KW-0645">Protease</keyword>
<keyword evidence="10" id="KW-0732">Signal</keyword>
<reference evidence="12 13" key="1">
    <citation type="journal article" date="2013" name="Nature">
        <title>Insights into bilaterian evolution from three spiralian genomes.</title>
        <authorList>
            <person name="Simakov O."/>
            <person name="Marletaz F."/>
            <person name="Cho S.J."/>
            <person name="Edsinger-Gonzales E."/>
            <person name="Havlak P."/>
            <person name="Hellsten U."/>
            <person name="Kuo D.H."/>
            <person name="Larsson T."/>
            <person name="Lv J."/>
            <person name="Arendt D."/>
            <person name="Savage R."/>
            <person name="Osoegawa K."/>
            <person name="de Jong P."/>
            <person name="Grimwood J."/>
            <person name="Chapman J.A."/>
            <person name="Shapiro H."/>
            <person name="Aerts A."/>
            <person name="Otillar R.P."/>
            <person name="Terry A.Y."/>
            <person name="Boore J.L."/>
            <person name="Grigoriev I.V."/>
            <person name="Lindberg D.R."/>
            <person name="Seaver E.C."/>
            <person name="Weisblat D.A."/>
            <person name="Putnam N.H."/>
            <person name="Rokhsar D.S."/>
        </authorList>
    </citation>
    <scope>NUCLEOTIDE SEQUENCE [LARGE SCALE GENOMIC DNA]</scope>
</reference>
<protein>
    <recommendedName>
        <fullName evidence="11">Peptidase M12B domain-containing protein</fullName>
    </recommendedName>
</protein>
<keyword evidence="5" id="KW-0482">Metalloprotease</keyword>
<dbReference type="OrthoDB" id="6097485at2759"/>
<keyword evidence="4 8" id="KW-0862">Zinc</keyword>
<dbReference type="PANTHER" id="PTHR11905:SF159">
    <property type="entry name" value="ADAM METALLOPROTEASE"/>
    <property type="match status" value="1"/>
</dbReference>
<dbReference type="InterPro" id="IPR041645">
    <property type="entry name" value="ADAMTS_CR_2"/>
</dbReference>
<dbReference type="PANTHER" id="PTHR11905">
    <property type="entry name" value="ADAM A DISINTEGRIN AND METALLOPROTEASE DOMAIN"/>
    <property type="match status" value="1"/>
</dbReference>
<evidence type="ECO:0000256" key="7">
    <source>
        <dbReference type="ARBA" id="ARBA00023180"/>
    </source>
</evidence>
<dbReference type="GO" id="GO:0046872">
    <property type="term" value="F:metal ion binding"/>
    <property type="evidence" value="ECO:0007669"/>
    <property type="project" value="UniProtKB-KW"/>
</dbReference>
<evidence type="ECO:0000256" key="8">
    <source>
        <dbReference type="PROSITE-ProRule" id="PRU00276"/>
    </source>
</evidence>
<accession>V3YYF3</accession>
<feature type="compositionally biased region" description="Polar residues" evidence="9">
    <location>
        <begin position="530"/>
        <end position="564"/>
    </location>
</feature>
<evidence type="ECO:0000256" key="5">
    <source>
        <dbReference type="ARBA" id="ARBA00023049"/>
    </source>
</evidence>
<dbReference type="Pfam" id="PF01421">
    <property type="entry name" value="Reprolysin"/>
    <property type="match status" value="1"/>
</dbReference>
<evidence type="ECO:0000256" key="3">
    <source>
        <dbReference type="ARBA" id="ARBA00022801"/>
    </source>
</evidence>
<dbReference type="SUPFAM" id="SSF55486">
    <property type="entry name" value="Metalloproteases ('zincins'), catalytic domain"/>
    <property type="match status" value="1"/>
</dbReference>
<evidence type="ECO:0000259" key="11">
    <source>
        <dbReference type="PROSITE" id="PS50215"/>
    </source>
</evidence>
<keyword evidence="3" id="KW-0378">Hydrolase</keyword>
<dbReference type="InterPro" id="IPR001590">
    <property type="entry name" value="Peptidase_M12B"/>
</dbReference>
<name>V3YYF3_LOTGI</name>
<keyword evidence="13" id="KW-1185">Reference proteome</keyword>
<dbReference type="HOGENOM" id="CLU_483395_0_0_1"/>
<evidence type="ECO:0000256" key="1">
    <source>
        <dbReference type="ARBA" id="ARBA00022670"/>
    </source>
</evidence>
<feature type="chain" id="PRO_5004716193" description="Peptidase M12B domain-containing protein" evidence="10">
    <location>
        <begin position="22"/>
        <end position="564"/>
    </location>
</feature>
<sequence length="564" mass="61808">MRLLVLIAVIYNSLEISTIDAVPVYVLQKGGGAVLENVPLNSMDSSSERLAKYKESRKRLRPEDVGVADKDPTAAVNIKGAFPLTCGDVEIHDNRPEKHSHRRRRRQAVGNHLVEFLLFLDHEIFKFWLGRNGGNSTATKAEISDYYANIINNINRRYLTAIRPGFTIQLVLAGLFIAETPGTSPWTENIASNGRADADQALTSFRDYVAGNRGTLPAHDHAQLVSGYDLTRGGSTANAGLAFTPSICTRNAVSVVEETRSQALATVMAHELAHSLGSFHDGDRNTCSSADSFIMDSGLGIPSRENRNHPWIFSTCSVDMIRSNLVRLFPICTLQLQGTPIPIDSFLTEELGQKYPGDVQCEIFLGTGSKVCRDQYTNGAQLTYDDVCYELSCLDRRSGRCFSTYAHDGTSCGNQKWCISGLCIATDLAPVTAENCPFGDDPDQTCTQLSCLNPQLRDVGCCFTCSSLRANTTGPTILPGGRTLQPVTVSKFQVTIQEFNTIRSSGGTAATATATRPSRPTRSTRPRPTQSNFQPFSRRPTQSNFQPFSRRPSQSNFQAITIPK</sequence>
<feature type="signal peptide" evidence="10">
    <location>
        <begin position="1"/>
        <end position="21"/>
    </location>
</feature>
<organism evidence="12 13">
    <name type="scientific">Lottia gigantea</name>
    <name type="common">Giant owl limpet</name>
    <dbReference type="NCBI Taxonomy" id="225164"/>
    <lineage>
        <taxon>Eukaryota</taxon>
        <taxon>Metazoa</taxon>
        <taxon>Spiralia</taxon>
        <taxon>Lophotrochozoa</taxon>
        <taxon>Mollusca</taxon>
        <taxon>Gastropoda</taxon>
        <taxon>Patellogastropoda</taxon>
        <taxon>Lottioidea</taxon>
        <taxon>Lottiidae</taxon>
        <taxon>Lottia</taxon>
    </lineage>
</organism>
<dbReference type="AlphaFoldDB" id="V3YYF3"/>
<dbReference type="Gene3D" id="3.40.390.10">
    <property type="entry name" value="Collagenase (Catalytic Domain)"/>
    <property type="match status" value="1"/>
</dbReference>
<dbReference type="PROSITE" id="PS50215">
    <property type="entry name" value="ADAM_MEPRO"/>
    <property type="match status" value="1"/>
</dbReference>
<dbReference type="GO" id="GO:0006508">
    <property type="term" value="P:proteolysis"/>
    <property type="evidence" value="ECO:0007669"/>
    <property type="project" value="UniProtKB-KW"/>
</dbReference>
<feature type="region of interest" description="Disordered" evidence="9">
    <location>
        <begin position="505"/>
        <end position="564"/>
    </location>
</feature>
<evidence type="ECO:0000256" key="2">
    <source>
        <dbReference type="ARBA" id="ARBA00022723"/>
    </source>
</evidence>
<evidence type="ECO:0000313" key="13">
    <source>
        <dbReference type="Proteomes" id="UP000030746"/>
    </source>
</evidence>
<dbReference type="InterPro" id="IPR024079">
    <property type="entry name" value="MetalloPept_cat_dom_sf"/>
</dbReference>
<feature type="binding site" evidence="8">
    <location>
        <position position="274"/>
    </location>
    <ligand>
        <name>Zn(2+)</name>
        <dbReference type="ChEBI" id="CHEBI:29105"/>
        <note>catalytic</note>
    </ligand>
</feature>
<evidence type="ECO:0000256" key="6">
    <source>
        <dbReference type="ARBA" id="ARBA00023157"/>
    </source>
</evidence>
<keyword evidence="7" id="KW-0325">Glycoprotein</keyword>
<dbReference type="GO" id="GO:0004222">
    <property type="term" value="F:metalloendopeptidase activity"/>
    <property type="evidence" value="ECO:0007669"/>
    <property type="project" value="InterPro"/>
</dbReference>
<dbReference type="OMA" id="PWTQNLN"/>
<keyword evidence="2 8" id="KW-0479">Metal-binding</keyword>
<feature type="domain" description="Peptidase M12B" evidence="11">
    <location>
        <begin position="112"/>
        <end position="337"/>
    </location>
</feature>
<dbReference type="GeneID" id="20250246"/>
<feature type="binding site" evidence="8">
    <location>
        <position position="270"/>
    </location>
    <ligand>
        <name>Zn(2+)</name>
        <dbReference type="ChEBI" id="CHEBI:29105"/>
        <note>catalytic</note>
    </ligand>
</feature>
<dbReference type="EMBL" id="KB203771">
    <property type="protein sequence ID" value="ESO83173.1"/>
    <property type="molecule type" value="Genomic_DNA"/>
</dbReference>
<feature type="compositionally biased region" description="Low complexity" evidence="9">
    <location>
        <begin position="505"/>
        <end position="529"/>
    </location>
</feature>
<evidence type="ECO:0000256" key="4">
    <source>
        <dbReference type="ARBA" id="ARBA00022833"/>
    </source>
</evidence>
<dbReference type="KEGG" id="lgi:LOTGIDRAFT_236772"/>
<evidence type="ECO:0000256" key="10">
    <source>
        <dbReference type="SAM" id="SignalP"/>
    </source>
</evidence>
<feature type="active site" evidence="8">
    <location>
        <position position="271"/>
    </location>
</feature>
<evidence type="ECO:0000256" key="9">
    <source>
        <dbReference type="SAM" id="MobiDB-lite"/>
    </source>
</evidence>
<proteinExistence type="predicted"/>
<dbReference type="CTD" id="20250246"/>
<comment type="caution">
    <text evidence="8">Lacks conserved residue(s) required for the propagation of feature annotation.</text>
</comment>
<gene>
    <name evidence="12" type="ORF">LOTGIDRAFT_236772</name>
</gene>